<keyword evidence="2" id="KW-0813">Transport</keyword>
<feature type="region of interest" description="Disordered" evidence="5">
    <location>
        <begin position="26"/>
        <end position="57"/>
    </location>
</feature>
<accession>A0AAD4H2R3</accession>
<keyword evidence="8" id="KW-1185">Reference proteome</keyword>
<proteinExistence type="predicted"/>
<reference evidence="7" key="1">
    <citation type="journal article" date="2020" name="Fungal Divers.">
        <title>Resolving the Mortierellaceae phylogeny through synthesis of multi-gene phylogenetics and phylogenomics.</title>
        <authorList>
            <person name="Vandepol N."/>
            <person name="Liber J."/>
            <person name="Desiro A."/>
            <person name="Na H."/>
            <person name="Kennedy M."/>
            <person name="Barry K."/>
            <person name="Grigoriev I.V."/>
            <person name="Miller A.N."/>
            <person name="O'Donnell K."/>
            <person name="Stajich J.E."/>
            <person name="Bonito G."/>
        </authorList>
    </citation>
    <scope>NUCLEOTIDE SEQUENCE</scope>
    <source>
        <strain evidence="7">NRRL 28262</strain>
    </source>
</reference>
<comment type="caution">
    <text evidence="7">The sequence shown here is derived from an EMBL/GenBank/DDBJ whole genome shotgun (WGS) entry which is preliminary data.</text>
</comment>
<keyword evidence="4" id="KW-0653">Protein transport</keyword>
<dbReference type="Proteomes" id="UP001194580">
    <property type="component" value="Unassembled WGS sequence"/>
</dbReference>
<dbReference type="PANTHER" id="PTHR12894">
    <property type="entry name" value="CNH DOMAIN CONTAINING"/>
    <property type="match status" value="1"/>
</dbReference>
<dbReference type="Pfam" id="PF10366">
    <property type="entry name" value="Vps39_1"/>
    <property type="match status" value="1"/>
</dbReference>
<dbReference type="GO" id="GO:0006914">
    <property type="term" value="P:autophagy"/>
    <property type="evidence" value="ECO:0007669"/>
    <property type="project" value="TreeGrafter"/>
</dbReference>
<dbReference type="AlphaFoldDB" id="A0AAD4H2R3"/>
<evidence type="ECO:0000256" key="1">
    <source>
        <dbReference type="ARBA" id="ARBA00004496"/>
    </source>
</evidence>
<evidence type="ECO:0000313" key="7">
    <source>
        <dbReference type="EMBL" id="KAG0267762.1"/>
    </source>
</evidence>
<keyword evidence="3" id="KW-0963">Cytoplasm</keyword>
<dbReference type="GO" id="GO:0015031">
    <property type="term" value="P:protein transport"/>
    <property type="evidence" value="ECO:0007669"/>
    <property type="project" value="UniProtKB-KW"/>
</dbReference>
<evidence type="ECO:0000313" key="8">
    <source>
        <dbReference type="Proteomes" id="UP001194580"/>
    </source>
</evidence>
<name>A0AAD4H2R3_9FUNG</name>
<comment type="subcellular location">
    <subcellularLocation>
        <location evidence="1">Cytoplasm</location>
    </subcellularLocation>
</comment>
<sequence length="1051" mass="116289">MFSTFTVQPLLRGVHLDDASVAASESSAPSGRSFLDRSSTVSPSGNNSPVPRSTGIFNRNTRPVVDALDSFENHLYLGTSDGYLLHYVIEEQISSQSDLPRSRLVRRRALGFGKKVVEKIMVISTIRIAVLLCDSTLTFYSLPDFQPFAPHILPPIKGVTAFCEDSSQSGHVADDGSVRLCVTKRRIIQFYSLWSDAISDPKELSLPNGALVVTRWKNFICVADANDFNLIDSRVGRMIPVLPVVQSSNSGPNAQVLKPVCIAITENEFLLASATSSGQTAIGIFCSGAGDPVRGTLQFSSYPRALGIEFPYVAALLRGNMIEVHNILDQSLVQTIRFDSALEIRTLVQGPGLAVWMSSLARVLGQQSWQPSAVEGQNQQDVNRIATVLARVLFAGKDTVSALVTTPLALHADKLLQEGRVEEALLLSEKATATMSQENRHRERLQSELDFIYQKSGLIYLEETLFDDAFGLFLRGRIDPRAIIFMFPDVLQQQDILGDVKLFGGVRELLNQRGSLQDISKLTIARSGDQGTDYGNVLLTNVKDVFLKYLVKCKWEYRTTKGRPGPIVEAIDTALLGLWVDNGDDKSLLQLLGAANACKQDLSEAKLRSADKHYALSIWYKSHRNPGAALSIWKSLIQGELADSSSAVSLQDMATLLMSSQDVTLIEDYGWWIMSQNETIGLKIFMPGDSKRAAIFNSNQVLERCKAKVSQEGIMTYLEYLVMTRKSEVPEHYTMLSQLYVDNIARLVANSGAAAKHQELVNLFKEQQSRKLLTSGNFRTPESAGIMDTFSSYLHVHSKVDLVSSYRAKLSQLLQSTPVMDADDILEKVKIIPILRYEVALLLARTGKFEECIGILVKEIKDYQGAEIFCLNGGSFRSRSKGSKTATTSEGAHSKVAVAGLEKRKKLFMILLREYLGLSEDDGGMNLTLRLLNSQSSYLDISEVVQFLPEYWSVEALQEYLLRSLRRSYHDFKEIQVVKGLSLGENLRISEELFQLYESQGPVVITADDVCHVCGDAVADSVFMRTVDMRIIHLHCGSTTAAEHPPASSSL</sequence>
<evidence type="ECO:0000256" key="2">
    <source>
        <dbReference type="ARBA" id="ARBA00022448"/>
    </source>
</evidence>
<dbReference type="PANTHER" id="PTHR12894:SF27">
    <property type="entry name" value="TRANSFORMING GROWTH FACTOR-BETA RECEPTOR-ASSOCIATED PROTEIN 1"/>
    <property type="match status" value="1"/>
</dbReference>
<dbReference type="PROSITE" id="PS50219">
    <property type="entry name" value="CNH"/>
    <property type="match status" value="1"/>
</dbReference>
<dbReference type="InterPro" id="IPR019452">
    <property type="entry name" value="VPS39/TGF_beta_rcpt-assoc_1"/>
</dbReference>
<evidence type="ECO:0000259" key="6">
    <source>
        <dbReference type="PROSITE" id="PS50219"/>
    </source>
</evidence>
<dbReference type="InterPro" id="IPR032914">
    <property type="entry name" value="Vam6/VPS39/TRAP1"/>
</dbReference>
<organism evidence="7 8">
    <name type="scientific">Linnemannia exigua</name>
    <dbReference type="NCBI Taxonomy" id="604196"/>
    <lineage>
        <taxon>Eukaryota</taxon>
        <taxon>Fungi</taxon>
        <taxon>Fungi incertae sedis</taxon>
        <taxon>Mucoromycota</taxon>
        <taxon>Mortierellomycotina</taxon>
        <taxon>Mortierellomycetes</taxon>
        <taxon>Mortierellales</taxon>
        <taxon>Mortierellaceae</taxon>
        <taxon>Linnemannia</taxon>
    </lineage>
</organism>
<feature type="domain" description="CNH" evidence="6">
    <location>
        <begin position="62"/>
        <end position="351"/>
    </location>
</feature>
<evidence type="ECO:0000256" key="5">
    <source>
        <dbReference type="SAM" id="MobiDB-lite"/>
    </source>
</evidence>
<dbReference type="EMBL" id="JAAAIL010001602">
    <property type="protein sequence ID" value="KAG0267762.1"/>
    <property type="molecule type" value="Genomic_DNA"/>
</dbReference>
<dbReference type="InterPro" id="IPR001180">
    <property type="entry name" value="CNH_dom"/>
</dbReference>
<dbReference type="GO" id="GO:0016020">
    <property type="term" value="C:membrane"/>
    <property type="evidence" value="ECO:0007669"/>
    <property type="project" value="TreeGrafter"/>
</dbReference>
<evidence type="ECO:0000256" key="4">
    <source>
        <dbReference type="ARBA" id="ARBA00022927"/>
    </source>
</evidence>
<gene>
    <name evidence="7" type="primary">TGFBRAP1</name>
    <name evidence="7" type="ORF">BGZ95_002777</name>
</gene>
<feature type="compositionally biased region" description="Polar residues" evidence="5">
    <location>
        <begin position="36"/>
        <end position="57"/>
    </location>
</feature>
<protein>
    <submittedName>
        <fullName evidence="7">Transforming growth factor, beta receptor associated protein 1</fullName>
    </submittedName>
</protein>
<dbReference type="GO" id="GO:0034058">
    <property type="term" value="P:endosomal vesicle fusion"/>
    <property type="evidence" value="ECO:0007669"/>
    <property type="project" value="TreeGrafter"/>
</dbReference>
<keyword evidence="7" id="KW-0675">Receptor</keyword>
<dbReference type="Pfam" id="PF00780">
    <property type="entry name" value="CNH"/>
    <property type="match status" value="1"/>
</dbReference>
<dbReference type="GO" id="GO:0005737">
    <property type="term" value="C:cytoplasm"/>
    <property type="evidence" value="ECO:0007669"/>
    <property type="project" value="UniProtKB-SubCell"/>
</dbReference>
<evidence type="ECO:0000256" key="3">
    <source>
        <dbReference type="ARBA" id="ARBA00022490"/>
    </source>
</evidence>